<name>J3K5D1_COCIM</name>
<dbReference type="GeneID" id="24164017"/>
<dbReference type="InParanoid" id="J3K5D1"/>
<reference evidence="2" key="2">
    <citation type="journal article" date="2010" name="Genome Res.">
        <title>Population genomic sequencing of Coccidioides fungi reveals recent hybridization and transposon control.</title>
        <authorList>
            <person name="Neafsey D.E."/>
            <person name="Barker B.M."/>
            <person name="Sharpton T.J."/>
            <person name="Stajich J.E."/>
            <person name="Park D.J."/>
            <person name="Whiston E."/>
            <person name="Hung C.-Y."/>
            <person name="McMahan C."/>
            <person name="White J."/>
            <person name="Sykes S."/>
            <person name="Heiman D."/>
            <person name="Young S."/>
            <person name="Zeng Q."/>
            <person name="Abouelleil A."/>
            <person name="Aftuck L."/>
            <person name="Bessette D."/>
            <person name="Brown A."/>
            <person name="FitzGerald M."/>
            <person name="Lui A."/>
            <person name="Macdonald J.P."/>
            <person name="Priest M."/>
            <person name="Orbach M.J."/>
            <person name="Galgiani J.N."/>
            <person name="Kirkland T.N."/>
            <person name="Cole G.T."/>
            <person name="Birren B.W."/>
            <person name="Henn M.R."/>
            <person name="Taylor J.W."/>
            <person name="Rounsley S.D."/>
        </authorList>
    </citation>
    <scope>GENOME REANNOTATION</scope>
    <source>
        <strain evidence="2">RS</strain>
    </source>
</reference>
<evidence type="ECO:0000313" key="2">
    <source>
        <dbReference type="Proteomes" id="UP000001261"/>
    </source>
</evidence>
<dbReference type="EMBL" id="GG704913">
    <property type="protein sequence ID" value="EAS29627.3"/>
    <property type="molecule type" value="Genomic_DNA"/>
</dbReference>
<dbReference type="Proteomes" id="UP000001261">
    <property type="component" value="Unassembled WGS sequence"/>
</dbReference>
<proteinExistence type="predicted"/>
<dbReference type="KEGG" id="cim:CIMG_12157"/>
<evidence type="ECO:0000313" key="1">
    <source>
        <dbReference type="EMBL" id="EAS29627.3"/>
    </source>
</evidence>
<reference evidence="2" key="1">
    <citation type="journal article" date="2009" name="Genome Res.">
        <title>Comparative genomic analyses of the human fungal pathogens Coccidioides and their relatives.</title>
        <authorList>
            <person name="Sharpton T.J."/>
            <person name="Stajich J.E."/>
            <person name="Rounsley S.D."/>
            <person name="Gardner M.J."/>
            <person name="Wortman J.R."/>
            <person name="Jordar V.S."/>
            <person name="Maiti R."/>
            <person name="Kodira C.D."/>
            <person name="Neafsey D.E."/>
            <person name="Zeng Q."/>
            <person name="Hung C.-Y."/>
            <person name="McMahan C."/>
            <person name="Muszewska A."/>
            <person name="Grynberg M."/>
            <person name="Mandel M.A."/>
            <person name="Kellner E.M."/>
            <person name="Barker B.M."/>
            <person name="Galgiani J.N."/>
            <person name="Orbach M.J."/>
            <person name="Kirkland T.N."/>
            <person name="Cole G.T."/>
            <person name="Henn M.R."/>
            <person name="Birren B.W."/>
            <person name="Taylor J.W."/>
        </authorList>
    </citation>
    <scope>NUCLEOTIDE SEQUENCE [LARGE SCALE GENOMIC DNA]</scope>
    <source>
        <strain evidence="2">RS</strain>
    </source>
</reference>
<sequence>MIKGEYQLIPSTIDQLPEIAKDPHAVVVYDNFNFKNSVRDQAMGFSCFVMHNLMSAIIVVPPFLPEGGLLQSMLNVSKLVCLEDIIKSVGITRDETSVQILSYFITHMIATVHLSAVKSVFHRSNSMPSMPVVDCLQPSAMFSAIFYNKGTIEGTCNIHKKVQLKKLARLISLKIQHGVVDIYSVFPIVHTLVTHLSILDMASLSECLHSKRKKRISARLNSSSRIFNKNSVFNVMISTQPSCKDTPSMVLRRPERDEP</sequence>
<keyword evidence="2" id="KW-1185">Reference proteome</keyword>
<dbReference type="AlphaFoldDB" id="J3K5D1"/>
<dbReference type="VEuPathDB" id="FungiDB:CIMG_12157"/>
<dbReference type="RefSeq" id="XP_001241210.2">
    <property type="nucleotide sequence ID" value="XM_001241209.2"/>
</dbReference>
<accession>J3K5D1</accession>
<dbReference type="OrthoDB" id="3919880at2759"/>
<protein>
    <submittedName>
        <fullName evidence="1">Uncharacterized protein</fullName>
    </submittedName>
</protein>
<gene>
    <name evidence="1" type="ORF">CIMG_12157</name>
</gene>
<organism evidence="1 2">
    <name type="scientific">Coccidioides immitis (strain RS)</name>
    <name type="common">Valley fever fungus</name>
    <dbReference type="NCBI Taxonomy" id="246410"/>
    <lineage>
        <taxon>Eukaryota</taxon>
        <taxon>Fungi</taxon>
        <taxon>Dikarya</taxon>
        <taxon>Ascomycota</taxon>
        <taxon>Pezizomycotina</taxon>
        <taxon>Eurotiomycetes</taxon>
        <taxon>Eurotiomycetidae</taxon>
        <taxon>Onygenales</taxon>
        <taxon>Onygenaceae</taxon>
        <taxon>Coccidioides</taxon>
    </lineage>
</organism>